<dbReference type="InterPro" id="IPR002502">
    <property type="entry name" value="Amidase_domain"/>
</dbReference>
<comment type="similarity">
    <text evidence="1">Belongs to the N-acetylmuramoyl-L-alanine amidase 2 family.</text>
</comment>
<comment type="caution">
    <text evidence="6">The sequence shown here is derived from an EMBL/GenBank/DDBJ whole genome shotgun (WGS) entry which is preliminary data.</text>
</comment>
<keyword evidence="3" id="KW-0732">Signal</keyword>
<dbReference type="Gene3D" id="2.60.40.10">
    <property type="entry name" value="Immunoglobulins"/>
    <property type="match status" value="2"/>
</dbReference>
<dbReference type="Proteomes" id="UP001500752">
    <property type="component" value="Unassembled WGS sequence"/>
</dbReference>
<evidence type="ECO:0000256" key="3">
    <source>
        <dbReference type="SAM" id="SignalP"/>
    </source>
</evidence>
<organism evidence="6 7">
    <name type="scientific">Arthrobacter ginkgonis</name>
    <dbReference type="NCBI Taxonomy" id="1630594"/>
    <lineage>
        <taxon>Bacteria</taxon>
        <taxon>Bacillati</taxon>
        <taxon>Actinomycetota</taxon>
        <taxon>Actinomycetes</taxon>
        <taxon>Micrococcales</taxon>
        <taxon>Micrococcaceae</taxon>
        <taxon>Arthrobacter</taxon>
    </lineage>
</organism>
<feature type="chain" id="PRO_5046930606" description="N-acetylmuramoyl-L-alanine amidase" evidence="3">
    <location>
        <begin position="40"/>
        <end position="955"/>
    </location>
</feature>
<dbReference type="InterPro" id="IPR015510">
    <property type="entry name" value="PGRP"/>
</dbReference>
<dbReference type="InterPro" id="IPR013783">
    <property type="entry name" value="Ig-like_fold"/>
</dbReference>
<gene>
    <name evidence="6" type="ORF">GCM10023081_02740</name>
</gene>
<dbReference type="RefSeq" id="WP_345147902.1">
    <property type="nucleotide sequence ID" value="NZ_BAABEO010000004.1"/>
</dbReference>
<dbReference type="InterPro" id="IPR006619">
    <property type="entry name" value="PGRP_domain_met/bac"/>
</dbReference>
<feature type="region of interest" description="Disordered" evidence="2">
    <location>
        <begin position="78"/>
        <end position="100"/>
    </location>
</feature>
<reference evidence="7" key="1">
    <citation type="journal article" date="2019" name="Int. J. Syst. Evol. Microbiol.">
        <title>The Global Catalogue of Microorganisms (GCM) 10K type strain sequencing project: providing services to taxonomists for standard genome sequencing and annotation.</title>
        <authorList>
            <consortium name="The Broad Institute Genomics Platform"/>
            <consortium name="The Broad Institute Genome Sequencing Center for Infectious Disease"/>
            <person name="Wu L."/>
            <person name="Ma J."/>
        </authorList>
    </citation>
    <scope>NUCLEOTIDE SEQUENCE [LARGE SCALE GENOMIC DNA]</scope>
    <source>
        <strain evidence="7">JCM 30742</strain>
    </source>
</reference>
<evidence type="ECO:0000259" key="4">
    <source>
        <dbReference type="SMART" id="SM00644"/>
    </source>
</evidence>
<feature type="signal peptide" evidence="3">
    <location>
        <begin position="1"/>
        <end position="39"/>
    </location>
</feature>
<dbReference type="CDD" id="cd06583">
    <property type="entry name" value="PGRP"/>
    <property type="match status" value="1"/>
</dbReference>
<protein>
    <recommendedName>
        <fullName evidence="8">N-acetylmuramoyl-L-alanine amidase</fullName>
    </recommendedName>
</protein>
<evidence type="ECO:0000313" key="7">
    <source>
        <dbReference type="Proteomes" id="UP001500752"/>
    </source>
</evidence>
<feature type="domain" description="Peptidoglycan recognition protein family" evidence="5">
    <location>
        <begin position="308"/>
        <end position="456"/>
    </location>
</feature>
<feature type="domain" description="N-acetylmuramoyl-L-alanine amidase" evidence="4">
    <location>
        <begin position="326"/>
        <end position="487"/>
    </location>
</feature>
<dbReference type="PANTHER" id="PTHR11022:SF41">
    <property type="entry name" value="PEPTIDOGLYCAN-RECOGNITION PROTEIN LC-RELATED"/>
    <property type="match status" value="1"/>
</dbReference>
<dbReference type="SUPFAM" id="SSF55846">
    <property type="entry name" value="N-acetylmuramoyl-L-alanine amidase-like"/>
    <property type="match status" value="1"/>
</dbReference>
<evidence type="ECO:0000313" key="6">
    <source>
        <dbReference type="EMBL" id="GAA3667496.1"/>
    </source>
</evidence>
<name>A0ABP7BSY2_9MICC</name>
<accession>A0ABP7BSY2</accession>
<dbReference type="SMART" id="SM00644">
    <property type="entry name" value="Ami_2"/>
    <property type="match status" value="1"/>
</dbReference>
<sequence>MTRIHHQGPGGFRWPTLLLSAALAAALVAVPGPAVPAWAAPPQATALEGVQAVVEEAPAEEAAPVDGEAVRDLPVSGVDAGAAGSEAAREEAQPLTGAVPEDTAAVIAPKDAAPQELAAGQAPDADPADDGQLAALTAPRTTSEFTAAGLTWTAEPGNEVLEAALRVREDGEWSEWASLEVLSGGPGDEPGSGAAKVGTDPFLTLGADGVQARVLTVTGAAPADLSISLVSAGTAATDGDLEPAPAGTPAAGTAVAAPAGDGIVGAGTTAAAQPASYLTPATAASATAASTTLNASLPASVNGAALRPAIVTRAQWGANESQADTTDRRSLRLKAMYVHHTASSNNYTKAQAYQQIRAIYDYHTKSLGWDDIGYQFLVDRFGTIYEGRRGALAQLTVGAQAGGYNAETIGVSMLGNFDIAAPPTAAVSALTKVLAWKGYQYNLDVTDRTTLTTTVVGSSTARAQDGTQVQIPVILGHRDTNYTACPGRYLYPKLGAIRKDVAERIQATTARYGKAGDALEAPAQAGSPPAVTANGTVRLDWKPVGRAVAYQVMYRGALNGESFADGRMWQAGSTTTGTTAEVPLEAGETVVYGVRALDSSGRTSAITKLGQTTRNLSLKSQVKAADWTRGADPDAPGGLAYTADARNATLSVAGTVGAARVSVTALSGTAAADIAVKVGGTKVGTLSFPASRAYATRTLTLPSGSAGTVTLVAGSRGLKVAGMVLPRAAAAAPPGTRIAPAAKPSLVAPSSGTSPFLLSTTATFSWKAQKDAAKYTVWVKRAAHGQAMPSAWTKIATTTATSLKLSFKSGETVRVGVRAVSSFGGSSPRASFAAITRTPLMESLKRSSSWRTVADPDFFADKAYRSRAKGAWLKLAGVRDARSVQIVAARGSGYGRIGVYAGSKRVGTIDLSSTKARAKDRVRYTVELPSTFSGTIAVRKLDTKTAKVSRIIAAR</sequence>
<keyword evidence="7" id="KW-1185">Reference proteome</keyword>
<evidence type="ECO:0000259" key="5">
    <source>
        <dbReference type="SMART" id="SM00701"/>
    </source>
</evidence>
<dbReference type="EMBL" id="BAABEO010000004">
    <property type="protein sequence ID" value="GAA3667496.1"/>
    <property type="molecule type" value="Genomic_DNA"/>
</dbReference>
<dbReference type="SMART" id="SM00701">
    <property type="entry name" value="PGRP"/>
    <property type="match status" value="1"/>
</dbReference>
<evidence type="ECO:0000256" key="1">
    <source>
        <dbReference type="ARBA" id="ARBA00007553"/>
    </source>
</evidence>
<evidence type="ECO:0008006" key="8">
    <source>
        <dbReference type="Google" id="ProtNLM"/>
    </source>
</evidence>
<dbReference type="PANTHER" id="PTHR11022">
    <property type="entry name" value="PEPTIDOGLYCAN RECOGNITION PROTEIN"/>
    <property type="match status" value="1"/>
</dbReference>
<dbReference type="Pfam" id="PF01510">
    <property type="entry name" value="Amidase_2"/>
    <property type="match status" value="1"/>
</dbReference>
<dbReference type="InterPro" id="IPR036505">
    <property type="entry name" value="Amidase/PGRP_sf"/>
</dbReference>
<dbReference type="Gene3D" id="3.40.80.10">
    <property type="entry name" value="Peptidoglycan recognition protein-like"/>
    <property type="match status" value="1"/>
</dbReference>
<evidence type="ECO:0000256" key="2">
    <source>
        <dbReference type="SAM" id="MobiDB-lite"/>
    </source>
</evidence>
<proteinExistence type="inferred from homology"/>